<dbReference type="OrthoDB" id="2368680at2759"/>
<name>A0A8H5CDX5_9AGAR</name>
<feature type="region of interest" description="Disordered" evidence="1">
    <location>
        <begin position="131"/>
        <end position="171"/>
    </location>
</feature>
<dbReference type="EMBL" id="JAACJK010000010">
    <property type="protein sequence ID" value="KAF5338993.1"/>
    <property type="molecule type" value="Genomic_DNA"/>
</dbReference>
<keyword evidence="3" id="KW-1185">Reference proteome</keyword>
<evidence type="ECO:0000313" key="2">
    <source>
        <dbReference type="EMBL" id="KAF5338993.1"/>
    </source>
</evidence>
<dbReference type="InterPro" id="IPR036361">
    <property type="entry name" value="SAP_dom_sf"/>
</dbReference>
<feature type="compositionally biased region" description="Polar residues" evidence="1">
    <location>
        <begin position="65"/>
        <end position="83"/>
    </location>
</feature>
<protein>
    <recommendedName>
        <fullName evidence="4">Rho termination factor N-terminal domain-containing protein</fullName>
    </recommendedName>
</protein>
<feature type="region of interest" description="Disordered" evidence="1">
    <location>
        <begin position="65"/>
        <end position="88"/>
    </location>
</feature>
<evidence type="ECO:0008006" key="4">
    <source>
        <dbReference type="Google" id="ProtNLM"/>
    </source>
</evidence>
<dbReference type="AlphaFoldDB" id="A0A8H5CDX5"/>
<accession>A0A8H5CDX5</accession>
<feature type="compositionally biased region" description="Polar residues" evidence="1">
    <location>
        <begin position="136"/>
        <end position="151"/>
    </location>
</feature>
<comment type="caution">
    <text evidence="2">The sequence shown here is derived from an EMBL/GenBank/DDBJ whole genome shotgun (WGS) entry which is preliminary data.</text>
</comment>
<proteinExistence type="predicted"/>
<sequence length="622" mass="69483">MDLSKLTVPQLKAICKDKKLTGYSKLNKSALLAKLQHFSQPTAENGDTLGPTTFIPRITKANVTTSIQDTSNTSKLGPSSQNAPPDVEDARAAPLQPFKSVVPANTQDFVPNSRQDLPESQRDFFTSRLTGPAAHTSKQQHPTSIQVTPGTSEPPEPASLPSRTVTLQPSQATSLVSAVGMKKTKDCVKRKLCTTAEKPNPKRAKLQHKATLSTATPQTKVTRNLLVPLVATLEEPQASRQQQSQQTAPFPDTQIRIHALSTAPRTLKKAFAPLIPKVPPRTSNPKASTRTTLLETPMLRPDAPVFTRTHLTGTSDTGLGDDCLDSCFRLPAAHSDAAVSLKLVTFPPGLSKRKRVQWLAPVLSCLYERDIQVFSGLSKLHRYSARIAASYILQRQFPGLRLKAMLKRYSPNMYDFWPYLALRRLQLRERKAHFYETFLGKALKAYPSIVSDQMWACEDERAVLVAFKFLLTSYFYRVSIGLDLPFEQMSVTYAEEIIPGEIWRVTLQIGSSVCFYYVLEATCEVVGLPTISAHQSSENPDRRNSLVRADWTRYIDEKRHRPRPNAAHSKALEDYLSWPNHEEYDRGISRNWLNRLNNDGPAGAVKLIVARRYVLACLVANR</sequence>
<evidence type="ECO:0000313" key="3">
    <source>
        <dbReference type="Proteomes" id="UP000541558"/>
    </source>
</evidence>
<dbReference type="Proteomes" id="UP000541558">
    <property type="component" value="Unassembled WGS sequence"/>
</dbReference>
<organism evidence="2 3">
    <name type="scientific">Ephemerocybe angulata</name>
    <dbReference type="NCBI Taxonomy" id="980116"/>
    <lineage>
        <taxon>Eukaryota</taxon>
        <taxon>Fungi</taxon>
        <taxon>Dikarya</taxon>
        <taxon>Basidiomycota</taxon>
        <taxon>Agaricomycotina</taxon>
        <taxon>Agaricomycetes</taxon>
        <taxon>Agaricomycetidae</taxon>
        <taxon>Agaricales</taxon>
        <taxon>Agaricineae</taxon>
        <taxon>Psathyrellaceae</taxon>
        <taxon>Ephemerocybe</taxon>
    </lineage>
</organism>
<reference evidence="2 3" key="1">
    <citation type="journal article" date="2020" name="ISME J.">
        <title>Uncovering the hidden diversity of litter-decomposition mechanisms in mushroom-forming fungi.</title>
        <authorList>
            <person name="Floudas D."/>
            <person name="Bentzer J."/>
            <person name="Ahren D."/>
            <person name="Johansson T."/>
            <person name="Persson P."/>
            <person name="Tunlid A."/>
        </authorList>
    </citation>
    <scope>NUCLEOTIDE SEQUENCE [LARGE SCALE GENOMIC DNA]</scope>
    <source>
        <strain evidence="2 3">CBS 175.51</strain>
    </source>
</reference>
<dbReference type="Gene3D" id="1.10.720.30">
    <property type="entry name" value="SAP domain"/>
    <property type="match status" value="1"/>
</dbReference>
<feature type="compositionally biased region" description="Polar residues" evidence="1">
    <location>
        <begin position="161"/>
        <end position="171"/>
    </location>
</feature>
<gene>
    <name evidence="2" type="ORF">D9611_008735</name>
</gene>
<evidence type="ECO:0000256" key="1">
    <source>
        <dbReference type="SAM" id="MobiDB-lite"/>
    </source>
</evidence>